<dbReference type="Proteomes" id="UP000078543">
    <property type="component" value="Unassembled WGS sequence"/>
</dbReference>
<evidence type="ECO:0000256" key="1">
    <source>
        <dbReference type="ARBA" id="ARBA00010312"/>
    </source>
</evidence>
<keyword evidence="11" id="KW-1185">Reference proteome</keyword>
<comment type="similarity">
    <text evidence="1">Belongs to the prokaryotic molybdopterin-containing oxidoreductase family.</text>
</comment>
<evidence type="ECO:0000259" key="9">
    <source>
        <dbReference type="PROSITE" id="PS51669"/>
    </source>
</evidence>
<dbReference type="GO" id="GO:0046872">
    <property type="term" value="F:metal ion binding"/>
    <property type="evidence" value="ECO:0007669"/>
    <property type="project" value="UniProtKB-KW"/>
</dbReference>
<comment type="caution">
    <text evidence="10">The sequence shown here is derived from an EMBL/GenBank/DDBJ whole genome shotgun (WGS) entry which is preliminary data.</text>
</comment>
<dbReference type="Gene3D" id="2.40.40.20">
    <property type="match status" value="1"/>
</dbReference>
<sequence length="920" mass="101459">MSLKQKAVPEAVTSVPSYCYNCVSGPDLMTVRVKDGIATAIAPNHDAIGIHPAHGRPCVKAYGLVQKTYNPDRVLTPMKRTNPKKGRHEDPGFVAISWDEALDAVAAKLKDIEATGKLDENSMPRVAATFGHGGTPASYMGTFPAFLAAWGAIDFSFGSGQGVKCVHSEHLYGEFWHRAFTVCADTVQTRLILSFGTNVEVSGGPCAVRRHADARIRGIKRIQIEPHLSPTGACSAEWVPIRPKTDAAFMLAMVHVLLHEARRDQLDLAFLKDRTASPYLVGPDGWYLRDPDSGKPLVWDEVSERAVPHDSPGIRPALDGTFEVRNVAAHGPDDERIAYDHVAARSAFQVMGDTMRPYTPEWAAEVCDVPAGTIRHVATEFLDNACIGETIVVGGRTLPFRPVAITLGKTVNNGWGAFECCWARTMLACLVGALEVPGGTLGTTVRLNRPHENRLASVKPGEDGFMANKLNATGKGKWADKPTGRNAHKPLIPIVGDSSWAQALGPTHLAWMFLKDAPKEWAKPNPPDLWFAFRTNPAISFWDTDQIIENMAKMPFVVAFAYTMDETNHMADILLPDATDLESTQIIRVGGTKFVEQHWEHAGIIIRQPAVEPQGEARDFTWITTEICRRAGLLEAYNTAINRGAALVPLKREHYDYSLAIDQVHDVETIWDAVCKAATHELTDGADVKDLAWLKTNGLFVVPFEKKDWYLLPTMEDQGLRFEMPYQERLLKAGIELGRRLHEHDIHWWDTQLKEYQALPTWHDVPHHWLKSTRDLGGHPDDYPFWAVTTKSMPYTTGNNAGIPLMNEVAQNLRGHGSVVMNAGAAKKLGIKAGDWVEVRSPISFTRGKAALVQGCRPDTIVVQGQYAHWKTPYAKDLNFPSLNKVIPLSMELTDATGSGADLVRVSVTKVDGPLAEDAR</sequence>
<dbReference type="CDD" id="cd02760">
    <property type="entry name" value="MopB_Phenylacetyl-CoA-OR"/>
    <property type="match status" value="1"/>
</dbReference>
<keyword evidence="7" id="KW-0408">Iron</keyword>
<dbReference type="OrthoDB" id="9810782at2"/>
<dbReference type="InterPro" id="IPR041932">
    <property type="entry name" value="Phenylacetyl-CoA-OR_N"/>
</dbReference>
<dbReference type="InterPro" id="IPR006657">
    <property type="entry name" value="MoPterin_dinucl-bd_dom"/>
</dbReference>
<evidence type="ECO:0000256" key="8">
    <source>
        <dbReference type="ARBA" id="ARBA00023014"/>
    </source>
</evidence>
<dbReference type="GO" id="GO:0051539">
    <property type="term" value="F:4 iron, 4 sulfur cluster binding"/>
    <property type="evidence" value="ECO:0007669"/>
    <property type="project" value="UniProtKB-KW"/>
</dbReference>
<dbReference type="SUPFAM" id="SSF53706">
    <property type="entry name" value="Formate dehydrogenase/DMSO reductase, domains 1-3"/>
    <property type="match status" value="1"/>
</dbReference>
<dbReference type="EMBL" id="LWQU01000139">
    <property type="protein sequence ID" value="OAN50483.1"/>
    <property type="molecule type" value="Genomic_DNA"/>
</dbReference>
<gene>
    <name evidence="10" type="ORF">A6A05_12520</name>
</gene>
<evidence type="ECO:0000256" key="3">
    <source>
        <dbReference type="ARBA" id="ARBA00022505"/>
    </source>
</evidence>
<keyword evidence="6" id="KW-0560">Oxidoreductase</keyword>
<evidence type="ECO:0000313" key="10">
    <source>
        <dbReference type="EMBL" id="OAN50483.1"/>
    </source>
</evidence>
<dbReference type="PANTHER" id="PTHR43742">
    <property type="entry name" value="TRIMETHYLAMINE-N-OXIDE REDUCTASE"/>
    <property type="match status" value="1"/>
</dbReference>
<dbReference type="Gene3D" id="2.20.25.90">
    <property type="entry name" value="ADC-like domains"/>
    <property type="match status" value="1"/>
</dbReference>
<evidence type="ECO:0000256" key="2">
    <source>
        <dbReference type="ARBA" id="ARBA00022485"/>
    </source>
</evidence>
<dbReference type="SUPFAM" id="SSF50692">
    <property type="entry name" value="ADC-like"/>
    <property type="match status" value="1"/>
</dbReference>
<dbReference type="Pfam" id="PF00384">
    <property type="entry name" value="Molybdopterin"/>
    <property type="match status" value="1"/>
</dbReference>
<dbReference type="InterPro" id="IPR009010">
    <property type="entry name" value="Asp_de-COase-like_dom_sf"/>
</dbReference>
<dbReference type="InterPro" id="IPR006963">
    <property type="entry name" value="Mopterin_OxRdtase_4Fe-4S_dom"/>
</dbReference>
<keyword evidence="2" id="KW-0004">4Fe-4S</keyword>
<dbReference type="Gene3D" id="3.40.228.10">
    <property type="entry name" value="Dimethylsulfoxide Reductase, domain 2"/>
    <property type="match status" value="1"/>
</dbReference>
<protein>
    <submittedName>
        <fullName evidence="10">Molybdopterin oxidoreductase</fullName>
    </submittedName>
</protein>
<dbReference type="InterPro" id="IPR050612">
    <property type="entry name" value="Prok_Mopterin_Oxidored"/>
</dbReference>
<name>A0A178MPK0_9PROT</name>
<dbReference type="GO" id="GO:0016491">
    <property type="term" value="F:oxidoreductase activity"/>
    <property type="evidence" value="ECO:0007669"/>
    <property type="project" value="UniProtKB-KW"/>
</dbReference>
<dbReference type="Gene3D" id="3.40.50.740">
    <property type="match status" value="2"/>
</dbReference>
<evidence type="ECO:0000256" key="6">
    <source>
        <dbReference type="ARBA" id="ARBA00023002"/>
    </source>
</evidence>
<keyword evidence="4" id="KW-0479">Metal-binding</keyword>
<evidence type="ECO:0000256" key="7">
    <source>
        <dbReference type="ARBA" id="ARBA00023004"/>
    </source>
</evidence>
<dbReference type="PROSITE" id="PS51669">
    <property type="entry name" value="4FE4S_MOW_BIS_MGD"/>
    <property type="match status" value="1"/>
</dbReference>
<evidence type="ECO:0000313" key="11">
    <source>
        <dbReference type="Proteomes" id="UP000078543"/>
    </source>
</evidence>
<evidence type="ECO:0000256" key="5">
    <source>
        <dbReference type="ARBA" id="ARBA00022729"/>
    </source>
</evidence>
<dbReference type="Pfam" id="PF01568">
    <property type="entry name" value="Molydop_binding"/>
    <property type="match status" value="1"/>
</dbReference>
<keyword evidence="5" id="KW-0732">Signal</keyword>
<reference evidence="10 11" key="1">
    <citation type="submission" date="2016-04" db="EMBL/GenBank/DDBJ databases">
        <title>Draft genome sequence of freshwater magnetotactic bacteria Magnetospirillum marisnigri SP-1 and Magnetospirillum moscoviense BB-1.</title>
        <authorList>
            <person name="Koziaeva V."/>
            <person name="Dziuba M.V."/>
            <person name="Ivanov T.M."/>
            <person name="Kuznetsov B."/>
            <person name="Grouzdev D.S."/>
        </authorList>
    </citation>
    <scope>NUCLEOTIDE SEQUENCE [LARGE SCALE GENOMIC DNA]</scope>
    <source>
        <strain evidence="10 11">BB-1</strain>
    </source>
</reference>
<organism evidence="10 11">
    <name type="scientific">Magnetospirillum moscoviense</name>
    <dbReference type="NCBI Taxonomy" id="1437059"/>
    <lineage>
        <taxon>Bacteria</taxon>
        <taxon>Pseudomonadati</taxon>
        <taxon>Pseudomonadota</taxon>
        <taxon>Alphaproteobacteria</taxon>
        <taxon>Rhodospirillales</taxon>
        <taxon>Rhodospirillaceae</taxon>
        <taxon>Magnetospirillum</taxon>
    </lineage>
</organism>
<dbReference type="RefSeq" id="WP_068500417.1">
    <property type="nucleotide sequence ID" value="NZ_LWQU01000139.1"/>
</dbReference>
<proteinExistence type="inferred from homology"/>
<keyword evidence="3" id="KW-0500">Molybdenum</keyword>
<feature type="domain" description="4Fe-4S Mo/W bis-MGD-type" evidence="9">
    <location>
        <begin position="12"/>
        <end position="72"/>
    </location>
</feature>
<dbReference type="GO" id="GO:0043546">
    <property type="term" value="F:molybdopterin cofactor binding"/>
    <property type="evidence" value="ECO:0007669"/>
    <property type="project" value="InterPro"/>
</dbReference>
<dbReference type="AlphaFoldDB" id="A0A178MPK0"/>
<dbReference type="InterPro" id="IPR006656">
    <property type="entry name" value="Mopterin_OxRdtase"/>
</dbReference>
<evidence type="ECO:0000256" key="4">
    <source>
        <dbReference type="ARBA" id="ARBA00022723"/>
    </source>
</evidence>
<keyword evidence="8" id="KW-0411">Iron-sulfur</keyword>
<accession>A0A178MPK0</accession>
<dbReference type="STRING" id="1437059.A6A05_12520"/>
<dbReference type="PANTHER" id="PTHR43742:SF9">
    <property type="entry name" value="TETRATHIONATE REDUCTASE SUBUNIT A"/>
    <property type="match status" value="1"/>
</dbReference>